<dbReference type="SUPFAM" id="SSF103473">
    <property type="entry name" value="MFS general substrate transporter"/>
    <property type="match status" value="1"/>
</dbReference>
<gene>
    <name evidence="6" type="ORF">L602_000500000080</name>
</gene>
<dbReference type="InterPro" id="IPR011701">
    <property type="entry name" value="MFS"/>
</dbReference>
<dbReference type="Proteomes" id="UP000318141">
    <property type="component" value="Unassembled WGS sequence"/>
</dbReference>
<reference evidence="6 7" key="1">
    <citation type="submission" date="2019-07" db="EMBL/GenBank/DDBJ databases">
        <title>Genome sequencing of lignin-degrading bacterial isolates.</title>
        <authorList>
            <person name="Gladden J."/>
        </authorList>
    </citation>
    <scope>NUCLEOTIDE SEQUENCE [LARGE SCALE GENOMIC DNA]</scope>
    <source>
        <strain evidence="6 7">J11</strain>
    </source>
</reference>
<dbReference type="PANTHER" id="PTHR23527">
    <property type="entry name" value="BLL3282 PROTEIN"/>
    <property type="match status" value="1"/>
</dbReference>
<feature type="transmembrane region" description="Helical" evidence="4">
    <location>
        <begin position="88"/>
        <end position="110"/>
    </location>
</feature>
<sequence>MAVSILFSACQLSVSGYLMVFLTDEIGIALTQAGMIYAVAQGAGIVGRIAWGHLADRTGSPRRVLVALAVLMGVALSAAGLFGPHWPAFALAAASAALGATAIGWNGVYLGEVARLARPGRVASTTGGALFFTYIGVVAGPPAFGYLAHRAGSLGLAYLVLATVPALAVALLCWGAAAGPGSDNATRTEHP</sequence>
<dbReference type="Pfam" id="PF07690">
    <property type="entry name" value="MFS_1"/>
    <property type="match status" value="1"/>
</dbReference>
<name>A0A562B5B5_9BURK</name>
<dbReference type="AlphaFoldDB" id="A0A562B5B5"/>
<keyword evidence="3 4" id="KW-0472">Membrane</keyword>
<dbReference type="PANTHER" id="PTHR23527:SF1">
    <property type="entry name" value="BLL3282 PROTEIN"/>
    <property type="match status" value="1"/>
</dbReference>
<evidence type="ECO:0000256" key="2">
    <source>
        <dbReference type="ARBA" id="ARBA00022989"/>
    </source>
</evidence>
<protein>
    <submittedName>
        <fullName evidence="6">MFS transporter</fullName>
    </submittedName>
</protein>
<dbReference type="GO" id="GO:0022857">
    <property type="term" value="F:transmembrane transporter activity"/>
    <property type="evidence" value="ECO:0007669"/>
    <property type="project" value="InterPro"/>
</dbReference>
<evidence type="ECO:0000256" key="1">
    <source>
        <dbReference type="ARBA" id="ARBA00022692"/>
    </source>
</evidence>
<comment type="caution">
    <text evidence="6">The sequence shown here is derived from an EMBL/GenBank/DDBJ whole genome shotgun (WGS) entry which is preliminary data.</text>
</comment>
<proteinExistence type="predicted"/>
<keyword evidence="1 4" id="KW-0812">Transmembrane</keyword>
<feature type="domain" description="Major facilitator superfamily (MFS) profile" evidence="5">
    <location>
        <begin position="1"/>
        <end position="191"/>
    </location>
</feature>
<evidence type="ECO:0000256" key="3">
    <source>
        <dbReference type="ARBA" id="ARBA00023136"/>
    </source>
</evidence>
<feature type="transmembrane region" description="Helical" evidence="4">
    <location>
        <begin position="26"/>
        <end position="51"/>
    </location>
</feature>
<dbReference type="PROSITE" id="PS50850">
    <property type="entry name" value="MFS"/>
    <property type="match status" value="1"/>
</dbReference>
<evidence type="ECO:0000259" key="5">
    <source>
        <dbReference type="PROSITE" id="PS50850"/>
    </source>
</evidence>
<evidence type="ECO:0000313" key="7">
    <source>
        <dbReference type="Proteomes" id="UP000318141"/>
    </source>
</evidence>
<feature type="transmembrane region" description="Helical" evidence="4">
    <location>
        <begin position="122"/>
        <end position="144"/>
    </location>
</feature>
<keyword evidence="7" id="KW-1185">Reference proteome</keyword>
<accession>A0A562B5B5</accession>
<dbReference type="InterPro" id="IPR036259">
    <property type="entry name" value="MFS_trans_sf"/>
</dbReference>
<dbReference type="Gene3D" id="1.20.1250.20">
    <property type="entry name" value="MFS general substrate transporter like domains"/>
    <property type="match status" value="1"/>
</dbReference>
<feature type="transmembrane region" description="Helical" evidence="4">
    <location>
        <begin position="63"/>
        <end position="82"/>
    </location>
</feature>
<dbReference type="InterPro" id="IPR052952">
    <property type="entry name" value="MFS-Transporter"/>
</dbReference>
<dbReference type="InterPro" id="IPR020846">
    <property type="entry name" value="MFS_dom"/>
</dbReference>
<organism evidence="6 7">
    <name type="scientific">Cupriavidus gilardii J11</name>
    <dbReference type="NCBI Taxonomy" id="936133"/>
    <lineage>
        <taxon>Bacteria</taxon>
        <taxon>Pseudomonadati</taxon>
        <taxon>Pseudomonadota</taxon>
        <taxon>Betaproteobacteria</taxon>
        <taxon>Burkholderiales</taxon>
        <taxon>Burkholderiaceae</taxon>
        <taxon>Cupriavidus</taxon>
    </lineage>
</organism>
<keyword evidence="2 4" id="KW-1133">Transmembrane helix</keyword>
<dbReference type="EMBL" id="VLJN01000045">
    <property type="protein sequence ID" value="TWG80362.1"/>
    <property type="molecule type" value="Genomic_DNA"/>
</dbReference>
<evidence type="ECO:0000313" key="6">
    <source>
        <dbReference type="EMBL" id="TWG80362.1"/>
    </source>
</evidence>
<evidence type="ECO:0000256" key="4">
    <source>
        <dbReference type="SAM" id="Phobius"/>
    </source>
</evidence>
<feature type="transmembrane region" description="Helical" evidence="4">
    <location>
        <begin position="156"/>
        <end position="177"/>
    </location>
</feature>